<evidence type="ECO:0000259" key="7">
    <source>
        <dbReference type="Pfam" id="PF02525"/>
    </source>
</evidence>
<comment type="subunit">
    <text evidence="6">Homodimer.</text>
</comment>
<dbReference type="InterPro" id="IPR050104">
    <property type="entry name" value="FMN-dep_NADH:Q_OxRdtase_AzoR1"/>
</dbReference>
<accession>A0A1R1F2W6</accession>
<proteinExistence type="inferred from homology"/>
<evidence type="ECO:0000313" key="9">
    <source>
        <dbReference type="Proteomes" id="UP000187172"/>
    </source>
</evidence>
<keyword evidence="4 6" id="KW-0520">NAD</keyword>
<keyword evidence="1 6" id="KW-0285">Flavoprotein</keyword>
<gene>
    <name evidence="6" type="primary">azoR</name>
    <name evidence="8" type="ORF">BK138_07500</name>
</gene>
<comment type="function">
    <text evidence="6">Quinone reductase that provides resistance to thiol-specific stress caused by electrophilic quinones.</text>
</comment>
<dbReference type="NCBIfam" id="NF010075">
    <property type="entry name" value="PRK13556.1"/>
    <property type="match status" value="1"/>
</dbReference>
<dbReference type="RefSeq" id="WP_076167880.1">
    <property type="nucleotide sequence ID" value="NZ_MRTP01000001.1"/>
</dbReference>
<dbReference type="EC" id="1.6.5.-" evidence="6"/>
<name>A0A1R1F2W6_9BACL</name>
<evidence type="ECO:0000256" key="3">
    <source>
        <dbReference type="ARBA" id="ARBA00023002"/>
    </source>
</evidence>
<dbReference type="Pfam" id="PF02525">
    <property type="entry name" value="Flavodoxin_2"/>
    <property type="match status" value="1"/>
</dbReference>
<dbReference type="GO" id="GO:0010181">
    <property type="term" value="F:FMN binding"/>
    <property type="evidence" value="ECO:0007669"/>
    <property type="project" value="UniProtKB-UniRule"/>
</dbReference>
<evidence type="ECO:0000256" key="4">
    <source>
        <dbReference type="ARBA" id="ARBA00023027"/>
    </source>
</evidence>
<reference evidence="8 9" key="1">
    <citation type="submission" date="2016-11" db="EMBL/GenBank/DDBJ databases">
        <title>Paenibacillus species isolates.</title>
        <authorList>
            <person name="Beno S.M."/>
        </authorList>
    </citation>
    <scope>NUCLEOTIDE SEQUENCE [LARGE SCALE GENOMIC DNA]</scope>
    <source>
        <strain evidence="8 9">FSL R5-0378</strain>
    </source>
</reference>
<comment type="catalytic activity">
    <reaction evidence="6">
        <text>2 a quinone + NADH + H(+) = 2 a 1,4-benzosemiquinone + NAD(+)</text>
        <dbReference type="Rhea" id="RHEA:65952"/>
        <dbReference type="ChEBI" id="CHEBI:15378"/>
        <dbReference type="ChEBI" id="CHEBI:57540"/>
        <dbReference type="ChEBI" id="CHEBI:57945"/>
        <dbReference type="ChEBI" id="CHEBI:132124"/>
        <dbReference type="ChEBI" id="CHEBI:134225"/>
    </reaction>
</comment>
<comment type="similarity">
    <text evidence="6">Belongs to the azoreductase type 1 family.</text>
</comment>
<comment type="caution">
    <text evidence="6">Lacks conserved residue(s) required for the propagation of feature annotation.</text>
</comment>
<dbReference type="InterPro" id="IPR029039">
    <property type="entry name" value="Flavoprotein-like_sf"/>
</dbReference>
<organism evidence="8 9">
    <name type="scientific">Paenibacillus rhizosphaerae</name>
    <dbReference type="NCBI Taxonomy" id="297318"/>
    <lineage>
        <taxon>Bacteria</taxon>
        <taxon>Bacillati</taxon>
        <taxon>Bacillota</taxon>
        <taxon>Bacilli</taxon>
        <taxon>Bacillales</taxon>
        <taxon>Paenibacillaceae</taxon>
        <taxon>Paenibacillus</taxon>
    </lineage>
</organism>
<evidence type="ECO:0000256" key="6">
    <source>
        <dbReference type="HAMAP-Rule" id="MF_01216"/>
    </source>
</evidence>
<evidence type="ECO:0000256" key="2">
    <source>
        <dbReference type="ARBA" id="ARBA00022643"/>
    </source>
</evidence>
<comment type="cofactor">
    <cofactor evidence="6">
        <name>FMN</name>
        <dbReference type="ChEBI" id="CHEBI:58210"/>
    </cofactor>
    <text evidence="6">Binds 1 FMN per subunit.</text>
</comment>
<dbReference type="HAMAP" id="MF_01216">
    <property type="entry name" value="Azoreductase_type1"/>
    <property type="match status" value="1"/>
</dbReference>
<keyword evidence="3 6" id="KW-0560">Oxidoreductase</keyword>
<dbReference type="EMBL" id="MRTP01000001">
    <property type="protein sequence ID" value="OMF58362.1"/>
    <property type="molecule type" value="Genomic_DNA"/>
</dbReference>
<dbReference type="GO" id="GO:0009055">
    <property type="term" value="F:electron transfer activity"/>
    <property type="evidence" value="ECO:0007669"/>
    <property type="project" value="UniProtKB-UniRule"/>
</dbReference>
<dbReference type="SUPFAM" id="SSF52218">
    <property type="entry name" value="Flavoproteins"/>
    <property type="match status" value="1"/>
</dbReference>
<dbReference type="InterPro" id="IPR003680">
    <property type="entry name" value="Flavodoxin_fold"/>
</dbReference>
<evidence type="ECO:0000256" key="1">
    <source>
        <dbReference type="ARBA" id="ARBA00022630"/>
    </source>
</evidence>
<feature type="domain" description="Flavodoxin-like fold" evidence="7">
    <location>
        <begin position="3"/>
        <end position="202"/>
    </location>
</feature>
<dbReference type="AlphaFoldDB" id="A0A1R1F2W6"/>
<dbReference type="GO" id="GO:0016655">
    <property type="term" value="F:oxidoreductase activity, acting on NAD(P)H, quinone or similar compound as acceptor"/>
    <property type="evidence" value="ECO:0007669"/>
    <property type="project" value="InterPro"/>
</dbReference>
<keyword evidence="2 6" id="KW-0288">FMN</keyword>
<sequence length="208" mass="22646">MSTVLFIKANNRPIDQAISVKLYHAFKDSYTAAHPEDEIVELDLFAEQPRYYDHTTITGLYKTANGIETTPEEREAAAIADRYLDQFLAADKIVFGFPLWNMTVPAVLHSYLDYLNRAGKTFKYTPEGPVGLAGDKKVAILNARGGIYSEGPAAASEMAVNFVSRSMGLFGVKDVTTIIVEGHNQLPDQAAALVEAGVAKAAEAAKNF</sequence>
<dbReference type="PANTHER" id="PTHR43741:SF4">
    <property type="entry name" value="FMN-DEPENDENT NADH:QUINONE OXIDOREDUCTASE"/>
    <property type="match status" value="1"/>
</dbReference>
<dbReference type="GO" id="GO:0016652">
    <property type="term" value="F:oxidoreductase activity, acting on NAD(P)H as acceptor"/>
    <property type="evidence" value="ECO:0007669"/>
    <property type="project" value="UniProtKB-UniRule"/>
</dbReference>
<protein>
    <recommendedName>
        <fullName evidence="6">FMN dependent NADH:quinone oxidoreductase</fullName>
        <ecNumber evidence="6">1.6.5.-</ecNumber>
    </recommendedName>
    <alternativeName>
        <fullName evidence="6">Azo-dye reductase</fullName>
    </alternativeName>
    <alternativeName>
        <fullName evidence="6">FMN-dependent NADH-azo compound oxidoreductase</fullName>
    </alternativeName>
    <alternativeName>
        <fullName evidence="6">FMN-dependent NADH-azoreductase</fullName>
        <ecNumber evidence="6">1.7.1.17</ecNumber>
    </alternativeName>
</protein>
<comment type="caution">
    <text evidence="8">The sequence shown here is derived from an EMBL/GenBank/DDBJ whole genome shotgun (WGS) entry which is preliminary data.</text>
</comment>
<dbReference type="Proteomes" id="UP000187172">
    <property type="component" value="Unassembled WGS sequence"/>
</dbReference>
<keyword evidence="9" id="KW-1185">Reference proteome</keyword>
<dbReference type="EC" id="1.7.1.17" evidence="6"/>
<dbReference type="Gene3D" id="3.40.50.360">
    <property type="match status" value="1"/>
</dbReference>
<dbReference type="InterPro" id="IPR023048">
    <property type="entry name" value="NADH:quinone_OxRdtase_FMN_depd"/>
</dbReference>
<comment type="catalytic activity">
    <reaction evidence="5">
        <text>N,N-dimethyl-1,4-phenylenediamine + anthranilate + 2 NAD(+) = 2-(4-dimethylaminophenyl)diazenylbenzoate + 2 NADH + 2 H(+)</text>
        <dbReference type="Rhea" id="RHEA:55872"/>
        <dbReference type="ChEBI" id="CHEBI:15378"/>
        <dbReference type="ChEBI" id="CHEBI:15783"/>
        <dbReference type="ChEBI" id="CHEBI:16567"/>
        <dbReference type="ChEBI" id="CHEBI:57540"/>
        <dbReference type="ChEBI" id="CHEBI:57945"/>
        <dbReference type="ChEBI" id="CHEBI:71579"/>
        <dbReference type="EC" id="1.7.1.17"/>
    </reaction>
    <physiologicalReaction direction="right-to-left" evidence="5">
        <dbReference type="Rhea" id="RHEA:55874"/>
    </physiologicalReaction>
</comment>
<evidence type="ECO:0000256" key="5">
    <source>
        <dbReference type="ARBA" id="ARBA00048542"/>
    </source>
</evidence>
<evidence type="ECO:0000313" key="8">
    <source>
        <dbReference type="EMBL" id="OMF58362.1"/>
    </source>
</evidence>
<comment type="function">
    <text evidence="6">Also exhibits azoreductase activity. Catalyzes the reductive cleavage of the azo bond in aromatic azo compounds to the corresponding amines.</text>
</comment>
<dbReference type="PANTHER" id="PTHR43741">
    <property type="entry name" value="FMN-DEPENDENT NADH-AZOREDUCTASE 1"/>
    <property type="match status" value="1"/>
</dbReference>